<evidence type="ECO:0000313" key="8">
    <source>
        <dbReference type="Proteomes" id="UP000515908"/>
    </source>
</evidence>
<dbReference type="InterPro" id="IPR020422">
    <property type="entry name" value="TYR_PHOSPHATASE_DUAL_dom"/>
</dbReference>
<evidence type="ECO:0000256" key="4">
    <source>
        <dbReference type="ARBA" id="ARBA00047761"/>
    </source>
</evidence>
<dbReference type="Pfam" id="PF00782">
    <property type="entry name" value="DSPc"/>
    <property type="match status" value="1"/>
</dbReference>
<dbReference type="PANTHER" id="PTHR45948:SF2">
    <property type="entry name" value="DUAL SPECIFICITY PROTEIN PHOSPHATASE"/>
    <property type="match status" value="1"/>
</dbReference>
<dbReference type="Gene3D" id="3.90.190.10">
    <property type="entry name" value="Protein tyrosine phosphatase superfamily"/>
    <property type="match status" value="1"/>
</dbReference>
<dbReference type="GO" id="GO:0007165">
    <property type="term" value="P:signal transduction"/>
    <property type="evidence" value="ECO:0007669"/>
    <property type="project" value="TreeGrafter"/>
</dbReference>
<dbReference type="InterPro" id="IPR029021">
    <property type="entry name" value="Prot-tyrosine_phosphatase-like"/>
</dbReference>
<feature type="domain" description="Tyrosine specific protein phosphatases" evidence="6">
    <location>
        <begin position="212"/>
        <end position="263"/>
    </location>
</feature>
<protein>
    <submittedName>
        <fullName evidence="7">Dual specificity phosphatase, catalytic domain containing protein, putative</fullName>
    </submittedName>
</protein>
<dbReference type="InterPro" id="IPR000387">
    <property type="entry name" value="Tyr_Pase_dom"/>
</dbReference>
<reference evidence="7 8" key="1">
    <citation type="submission" date="2020-08" db="EMBL/GenBank/DDBJ databases">
        <authorList>
            <person name="Newling K."/>
            <person name="Davey J."/>
            <person name="Forrester S."/>
        </authorList>
    </citation>
    <scope>NUCLEOTIDE SEQUENCE [LARGE SCALE GENOMIC DNA]</scope>
    <source>
        <strain evidence="8">Crithidia deanei Carvalho (ATCC PRA-265)</strain>
    </source>
</reference>
<dbReference type="PROSITE" id="PS50056">
    <property type="entry name" value="TYR_PHOSPHATASE_2"/>
    <property type="match status" value="1"/>
</dbReference>
<dbReference type="EMBL" id="LR877145">
    <property type="protein sequence ID" value="CAD2212686.1"/>
    <property type="molecule type" value="Genomic_DNA"/>
</dbReference>
<comment type="catalytic activity">
    <reaction evidence="4">
        <text>O-phospho-L-seryl-[protein] + H2O = L-seryl-[protein] + phosphate</text>
        <dbReference type="Rhea" id="RHEA:20629"/>
        <dbReference type="Rhea" id="RHEA-COMP:9863"/>
        <dbReference type="Rhea" id="RHEA-COMP:11604"/>
        <dbReference type="ChEBI" id="CHEBI:15377"/>
        <dbReference type="ChEBI" id="CHEBI:29999"/>
        <dbReference type="ChEBI" id="CHEBI:43474"/>
        <dbReference type="ChEBI" id="CHEBI:83421"/>
        <dbReference type="EC" id="3.1.3.16"/>
    </reaction>
</comment>
<organism evidence="7 8">
    <name type="scientific">Angomonas deanei</name>
    <dbReference type="NCBI Taxonomy" id="59799"/>
    <lineage>
        <taxon>Eukaryota</taxon>
        <taxon>Discoba</taxon>
        <taxon>Euglenozoa</taxon>
        <taxon>Kinetoplastea</taxon>
        <taxon>Metakinetoplastina</taxon>
        <taxon>Trypanosomatida</taxon>
        <taxon>Trypanosomatidae</taxon>
        <taxon>Strigomonadinae</taxon>
        <taxon>Angomonas</taxon>
    </lineage>
</organism>
<keyword evidence="8" id="KW-1185">Reference proteome</keyword>
<dbReference type="PANTHER" id="PTHR45948">
    <property type="entry name" value="DUAL SPECIFICITY PROTEIN PHOSPHATASE DDB_G0269404-RELATED"/>
    <property type="match status" value="1"/>
</dbReference>
<evidence type="ECO:0000313" key="7">
    <source>
        <dbReference type="EMBL" id="CAD2212686.1"/>
    </source>
</evidence>
<evidence type="ECO:0000256" key="3">
    <source>
        <dbReference type="ARBA" id="ARBA00022912"/>
    </source>
</evidence>
<dbReference type="CDD" id="cd14498">
    <property type="entry name" value="DSP"/>
    <property type="match status" value="1"/>
</dbReference>
<evidence type="ECO:0000259" key="6">
    <source>
        <dbReference type="PROSITE" id="PS50056"/>
    </source>
</evidence>
<comment type="similarity">
    <text evidence="1">Belongs to the protein-tyrosine phosphatase family. Non-receptor class dual specificity subfamily.</text>
</comment>
<comment type="catalytic activity">
    <reaction evidence="5">
        <text>O-phospho-L-threonyl-[protein] + H2O = L-threonyl-[protein] + phosphate</text>
        <dbReference type="Rhea" id="RHEA:47004"/>
        <dbReference type="Rhea" id="RHEA-COMP:11060"/>
        <dbReference type="Rhea" id="RHEA-COMP:11605"/>
        <dbReference type="ChEBI" id="CHEBI:15377"/>
        <dbReference type="ChEBI" id="CHEBI:30013"/>
        <dbReference type="ChEBI" id="CHEBI:43474"/>
        <dbReference type="ChEBI" id="CHEBI:61977"/>
        <dbReference type="EC" id="3.1.3.16"/>
    </reaction>
</comment>
<evidence type="ECO:0000256" key="1">
    <source>
        <dbReference type="ARBA" id="ARBA00008601"/>
    </source>
</evidence>
<gene>
    <name evidence="7" type="ORF">ADEAN_000009800</name>
</gene>
<evidence type="ECO:0000256" key="5">
    <source>
        <dbReference type="ARBA" id="ARBA00048336"/>
    </source>
</evidence>
<accession>A0A7G2BYL3</accession>
<dbReference type="AlphaFoldDB" id="A0A7G2BYL3"/>
<keyword evidence="3" id="KW-0904">Protein phosphatase</keyword>
<dbReference type="GO" id="GO:0004725">
    <property type="term" value="F:protein tyrosine phosphatase activity"/>
    <property type="evidence" value="ECO:0007669"/>
    <property type="project" value="TreeGrafter"/>
</dbReference>
<dbReference type="SUPFAM" id="SSF52799">
    <property type="entry name" value="(Phosphotyrosine protein) phosphatases II"/>
    <property type="match status" value="1"/>
</dbReference>
<dbReference type="VEuPathDB" id="TriTrypDB:ADEAN_000009800"/>
<dbReference type="Proteomes" id="UP000515908">
    <property type="component" value="Chromosome 01"/>
</dbReference>
<keyword evidence="2" id="KW-0378">Hydrolase</keyword>
<sequence>MDAVNLLKAFLVEWRNASPTFRTLFEEVTEGLHLPGALPVRISKPFRPNEIVPSLYLGAVNDVSDAFALGNALKKESIRRANGGEDHKSHCLFLVVSACFPKGSPFSLELRYCSTTVGESDKLVETFDLSKGKGDELLGCSTQKLASFLKEKWDGQKSKVKGGNGYVYFRLCIPLLDYITEDIVQFFPFSSKCIAAALLCSPLDSEKEQATVAVHCMAGVSRSTSILVAFLLDVFFEAVRSEKMREYLQEAHPGLLFSTNEESCADPSTAKQMVTFCVKFVGEARCFVCPNEGFTKQLNEYTLQKLRLNSF</sequence>
<evidence type="ECO:0000256" key="2">
    <source>
        <dbReference type="ARBA" id="ARBA00022801"/>
    </source>
</evidence>
<name>A0A7G2BYL3_9TRYP</name>
<dbReference type="GO" id="GO:0004722">
    <property type="term" value="F:protein serine/threonine phosphatase activity"/>
    <property type="evidence" value="ECO:0007669"/>
    <property type="project" value="UniProtKB-EC"/>
</dbReference>
<dbReference type="InterPro" id="IPR000340">
    <property type="entry name" value="Dual-sp_phosphatase_cat-dom"/>
</dbReference>
<dbReference type="SMART" id="SM00195">
    <property type="entry name" value="DSPc"/>
    <property type="match status" value="1"/>
</dbReference>
<dbReference type="InterPro" id="IPR016130">
    <property type="entry name" value="Tyr_Pase_AS"/>
</dbReference>
<dbReference type="GO" id="GO:0005829">
    <property type="term" value="C:cytosol"/>
    <property type="evidence" value="ECO:0007669"/>
    <property type="project" value="TreeGrafter"/>
</dbReference>
<proteinExistence type="inferred from homology"/>
<dbReference type="PROSITE" id="PS00383">
    <property type="entry name" value="TYR_PHOSPHATASE_1"/>
    <property type="match status" value="1"/>
</dbReference>